<reference evidence="3 4" key="1">
    <citation type="submission" date="2017-12" db="EMBL/GenBank/DDBJ databases">
        <title>Hemimetabolous genomes reveal molecular basis of termite eusociality.</title>
        <authorList>
            <person name="Harrison M.C."/>
            <person name="Jongepier E."/>
            <person name="Robertson H.M."/>
            <person name="Arning N."/>
            <person name="Bitard-Feildel T."/>
            <person name="Chao H."/>
            <person name="Childers C.P."/>
            <person name="Dinh H."/>
            <person name="Doddapaneni H."/>
            <person name="Dugan S."/>
            <person name="Gowin J."/>
            <person name="Greiner C."/>
            <person name="Han Y."/>
            <person name="Hu H."/>
            <person name="Hughes D.S.T."/>
            <person name="Huylmans A.-K."/>
            <person name="Kemena C."/>
            <person name="Kremer L.P.M."/>
            <person name="Lee S.L."/>
            <person name="Lopez-Ezquerra A."/>
            <person name="Mallet L."/>
            <person name="Monroy-Kuhn J.M."/>
            <person name="Moser A."/>
            <person name="Murali S.C."/>
            <person name="Muzny D.M."/>
            <person name="Otani S."/>
            <person name="Piulachs M.-D."/>
            <person name="Poelchau M."/>
            <person name="Qu J."/>
            <person name="Schaub F."/>
            <person name="Wada-Katsumata A."/>
            <person name="Worley K.C."/>
            <person name="Xie Q."/>
            <person name="Ylla G."/>
            <person name="Poulsen M."/>
            <person name="Gibbs R.A."/>
            <person name="Schal C."/>
            <person name="Richards S."/>
            <person name="Belles X."/>
            <person name="Korb J."/>
            <person name="Bornberg-Bauer E."/>
        </authorList>
    </citation>
    <scope>NUCLEOTIDE SEQUENCE [LARGE SCALE GENOMIC DNA]</scope>
    <source>
        <tissue evidence="3">Whole body</tissue>
    </source>
</reference>
<gene>
    <name evidence="3" type="ORF">B7P43_G11084</name>
</gene>
<dbReference type="AlphaFoldDB" id="A0A2J7RFG8"/>
<evidence type="ECO:0000313" key="4">
    <source>
        <dbReference type="Proteomes" id="UP000235965"/>
    </source>
</evidence>
<feature type="compositionally biased region" description="Basic and acidic residues" evidence="2">
    <location>
        <begin position="384"/>
        <end position="404"/>
    </location>
</feature>
<accession>A0A2J7RFG8</accession>
<comment type="caution">
    <text evidence="3">The sequence shown here is derived from an EMBL/GenBank/DDBJ whole genome shotgun (WGS) entry which is preliminary data.</text>
</comment>
<feature type="compositionally biased region" description="Polar residues" evidence="2">
    <location>
        <begin position="20"/>
        <end position="35"/>
    </location>
</feature>
<evidence type="ECO:0000256" key="1">
    <source>
        <dbReference type="SAM" id="Coils"/>
    </source>
</evidence>
<protein>
    <submittedName>
        <fullName evidence="3">Uncharacterized protein</fullName>
    </submittedName>
</protein>
<keyword evidence="4" id="KW-1185">Reference proteome</keyword>
<keyword evidence="1" id="KW-0175">Coiled coil</keyword>
<feature type="coiled-coil region" evidence="1">
    <location>
        <begin position="185"/>
        <end position="212"/>
    </location>
</feature>
<evidence type="ECO:0000313" key="3">
    <source>
        <dbReference type="EMBL" id="PNF39560.1"/>
    </source>
</evidence>
<feature type="region of interest" description="Disordered" evidence="2">
    <location>
        <begin position="365"/>
        <end position="404"/>
    </location>
</feature>
<organism evidence="3 4">
    <name type="scientific">Cryptotermes secundus</name>
    <dbReference type="NCBI Taxonomy" id="105785"/>
    <lineage>
        <taxon>Eukaryota</taxon>
        <taxon>Metazoa</taxon>
        <taxon>Ecdysozoa</taxon>
        <taxon>Arthropoda</taxon>
        <taxon>Hexapoda</taxon>
        <taxon>Insecta</taxon>
        <taxon>Pterygota</taxon>
        <taxon>Neoptera</taxon>
        <taxon>Polyneoptera</taxon>
        <taxon>Dictyoptera</taxon>
        <taxon>Blattodea</taxon>
        <taxon>Blattoidea</taxon>
        <taxon>Termitoidae</taxon>
        <taxon>Kalotermitidae</taxon>
        <taxon>Cryptotermitinae</taxon>
        <taxon>Cryptotermes</taxon>
    </lineage>
</organism>
<sequence length="463" mass="52410">MVHLQRVSSRYSINTYIFEQGSEDTQGSGSKSETSNCDDTDNSGSDSETMEDDRMANAHHTKRELIMPWHVQDKAPQPKGQRENCLIVELNSQDVATWMTNRETRKTKVNAATASIHLTEMIAETHSSRLTEYDNFLGDATVGKEGPGVCINAAKIDPDTEYKRKEPGMTSDVSNLTTAMNGQVLDAETVQLQDAEVRHRQTEGEAVDYRCEKGGVLCTEMVNLQLRDHDNEITSLEDICDRREALGREIMQLQYLKNEFKKSNDDNEMIPLEGSCEEHEVQGKEIVELQKLGDDYTDNGRILEDPCKKCEKQGTRIIELQDDYNENEWQDEGVCVSSSARKETVNMGKALSEFLTDFNSKHTDTAETGEHVSHKTPSNGIIHSKYDNREQQEETEEGVNRDNKKTTVTEHVPENMEIQTEMSVHVGNKEEVGKYSSEGQIKRYVNSSLELQLINQDNINETQ</sequence>
<evidence type="ECO:0000256" key="2">
    <source>
        <dbReference type="SAM" id="MobiDB-lite"/>
    </source>
</evidence>
<dbReference type="OrthoDB" id="1904536at2759"/>
<feature type="region of interest" description="Disordered" evidence="2">
    <location>
        <begin position="20"/>
        <end position="56"/>
    </location>
</feature>
<dbReference type="EMBL" id="NEVH01004413">
    <property type="protein sequence ID" value="PNF39560.1"/>
    <property type="molecule type" value="Genomic_DNA"/>
</dbReference>
<name>A0A2J7RFG8_9NEOP</name>
<dbReference type="Proteomes" id="UP000235965">
    <property type="component" value="Unassembled WGS sequence"/>
</dbReference>
<proteinExistence type="predicted"/>